<keyword evidence="3" id="KW-0378">Hydrolase</keyword>
<dbReference type="Proteomes" id="UP000033423">
    <property type="component" value="Unassembled WGS sequence"/>
</dbReference>
<dbReference type="PANTHER" id="PTHR13696:SF99">
    <property type="entry name" value="COBYRINIC ACID AC-DIAMIDE SYNTHASE"/>
    <property type="match status" value="1"/>
</dbReference>
<dbReference type="PATRIC" id="fig|29290.4.peg.2193"/>
<gene>
    <name evidence="3" type="ORF">MBAV_001658</name>
</gene>
<evidence type="ECO:0000313" key="4">
    <source>
        <dbReference type="Proteomes" id="UP000033423"/>
    </source>
</evidence>
<dbReference type="GO" id="GO:0004519">
    <property type="term" value="F:endonuclease activity"/>
    <property type="evidence" value="ECO:0007669"/>
    <property type="project" value="UniProtKB-KW"/>
</dbReference>
<evidence type="ECO:0000259" key="2">
    <source>
        <dbReference type="Pfam" id="PF04471"/>
    </source>
</evidence>
<dbReference type="Gene3D" id="3.40.1350.10">
    <property type="match status" value="1"/>
</dbReference>
<dbReference type="InterPro" id="IPR002586">
    <property type="entry name" value="CobQ/CobB/MinD/ParA_Nub-bd_dom"/>
</dbReference>
<reference evidence="3 4" key="1">
    <citation type="submission" date="2015-02" db="EMBL/GenBank/DDBJ databases">
        <title>Single-cell genomics of uncultivated deep-branching MTB reveals a conserved set of magnetosome genes.</title>
        <authorList>
            <person name="Kolinko S."/>
            <person name="Richter M."/>
            <person name="Glockner F.O."/>
            <person name="Brachmann A."/>
            <person name="Schuler D."/>
        </authorList>
    </citation>
    <scope>NUCLEOTIDE SEQUENCE [LARGE SCALE GENOMIC DNA]</scope>
    <source>
        <strain evidence="3">TM-1</strain>
    </source>
</reference>
<organism evidence="3 4">
    <name type="scientific">Candidatus Magnetobacterium bavaricum</name>
    <dbReference type="NCBI Taxonomy" id="29290"/>
    <lineage>
        <taxon>Bacteria</taxon>
        <taxon>Pseudomonadati</taxon>
        <taxon>Nitrospirota</taxon>
        <taxon>Thermodesulfovibrionia</taxon>
        <taxon>Thermodesulfovibrionales</taxon>
        <taxon>Candidatus Magnetobacteriaceae</taxon>
        <taxon>Candidatus Magnetobacterium</taxon>
    </lineage>
</organism>
<dbReference type="PANTHER" id="PTHR13696">
    <property type="entry name" value="P-LOOP CONTAINING NUCLEOSIDE TRIPHOSPHATE HYDROLASE"/>
    <property type="match status" value="1"/>
</dbReference>
<evidence type="ECO:0000259" key="1">
    <source>
        <dbReference type="Pfam" id="PF01656"/>
    </source>
</evidence>
<keyword evidence="3" id="KW-0540">Nuclease</keyword>
<dbReference type="AlphaFoldDB" id="A0A0F3GWB1"/>
<keyword evidence="3" id="KW-0255">Endonuclease</keyword>
<keyword evidence="4" id="KW-1185">Reference proteome</keyword>
<proteinExistence type="predicted"/>
<dbReference type="SUPFAM" id="SSF101447">
    <property type="entry name" value="Formin homology 2 domain (FH2 domain)"/>
    <property type="match status" value="1"/>
</dbReference>
<dbReference type="Gene3D" id="3.40.50.300">
    <property type="entry name" value="P-loop containing nucleotide triphosphate hydrolases"/>
    <property type="match status" value="1"/>
</dbReference>
<evidence type="ECO:0000313" key="3">
    <source>
        <dbReference type="EMBL" id="KJU86147.1"/>
    </source>
</evidence>
<dbReference type="InterPro" id="IPR011856">
    <property type="entry name" value="tRNA_endonuc-like_dom_sf"/>
</dbReference>
<comment type="caution">
    <text evidence="3">The sequence shown here is derived from an EMBL/GenBank/DDBJ whole genome shotgun (WGS) entry which is preliminary data.</text>
</comment>
<name>A0A0F3GWB1_9BACT</name>
<dbReference type="SUPFAM" id="SSF52980">
    <property type="entry name" value="Restriction endonuclease-like"/>
    <property type="match status" value="1"/>
</dbReference>
<dbReference type="InterPro" id="IPR027417">
    <property type="entry name" value="P-loop_NTPase"/>
</dbReference>
<dbReference type="InterPro" id="IPR050678">
    <property type="entry name" value="DNA_Partitioning_ATPase"/>
</dbReference>
<dbReference type="Pfam" id="PF04471">
    <property type="entry name" value="Mrr_cat"/>
    <property type="match status" value="1"/>
</dbReference>
<feature type="domain" description="CobQ/CobB/MinD/ParA nucleotide binding" evidence="1">
    <location>
        <begin position="161"/>
        <end position="317"/>
    </location>
</feature>
<feature type="domain" description="Restriction endonuclease type IV Mrr" evidence="2">
    <location>
        <begin position="11"/>
        <end position="111"/>
    </location>
</feature>
<dbReference type="CDD" id="cd02042">
    <property type="entry name" value="ParAB_family"/>
    <property type="match status" value="1"/>
</dbReference>
<dbReference type="GO" id="GO:0009307">
    <property type="term" value="P:DNA restriction-modification system"/>
    <property type="evidence" value="ECO:0007669"/>
    <property type="project" value="InterPro"/>
</dbReference>
<dbReference type="Pfam" id="PF01656">
    <property type="entry name" value="CbiA"/>
    <property type="match status" value="1"/>
</dbReference>
<dbReference type="SUPFAM" id="SSF52540">
    <property type="entry name" value="P-loop containing nucleoside triphosphate hydrolases"/>
    <property type="match status" value="1"/>
</dbReference>
<accession>A0A0F3GWB1</accession>
<dbReference type="GO" id="GO:0003677">
    <property type="term" value="F:DNA binding"/>
    <property type="evidence" value="ECO:0007669"/>
    <property type="project" value="InterPro"/>
</dbReference>
<dbReference type="InterPro" id="IPR007560">
    <property type="entry name" value="Restrct_endonuc_IV_Mrr"/>
</dbReference>
<dbReference type="InterPro" id="IPR011335">
    <property type="entry name" value="Restrct_endonuc-II-like"/>
</dbReference>
<sequence length="403" mass="45679">MAPIPCEFDNPSDFEKHIKALLEQKKGRKVELATKNKLGYDIELKLDNGKCFAIQVKCKKVPVGLTDMNKFIEFLRKEIASRFNNGILISGSGFSKIAITYLERENINLLLGAYTKGNIWWYHDGKWTLDYPPQIDNVTQPQPPPPPPPPPPIEQKYIGVFTCKGGVGKTTVAAHLAGAFAENGHDVILIDLDKEGNLKRLMGNSVYVPPPKKSDKTGNTVTVLSYDDWHKKTHNTKIVVCDCNPNFDANPIEFMEQFDYCIVPTMLTPLGVNKNADVIKRTFENIRRVNKKAELFVLINAYHSDEQTRNETLNTMLKKQFETFIKNDPKCHYIDPDDAVIRYSKQLVYWGYECIVLEKEGQLAFDRKGGGTAFPRLDFFNLLDHLLTTTIMSELEDLDSAGD</sequence>
<protein>
    <submittedName>
        <fullName evidence="3">Restriction endonuclease</fullName>
    </submittedName>
</protein>
<dbReference type="EMBL" id="LACI01000724">
    <property type="protein sequence ID" value="KJU86147.1"/>
    <property type="molecule type" value="Genomic_DNA"/>
</dbReference>